<dbReference type="EMBL" id="JACEGQ020000017">
    <property type="protein sequence ID" value="KAH8483942.1"/>
    <property type="molecule type" value="Genomic_DNA"/>
</dbReference>
<protein>
    <submittedName>
        <fullName evidence="1">Uncharacterized protein</fullName>
    </submittedName>
</protein>
<dbReference type="SUPFAM" id="SSF53756">
    <property type="entry name" value="UDP-Glycosyltransferase/glycogen phosphorylase"/>
    <property type="match status" value="1"/>
</dbReference>
<evidence type="ECO:0000313" key="2">
    <source>
        <dbReference type="Proteomes" id="UP000807159"/>
    </source>
</evidence>
<keyword evidence="2" id="KW-1185">Reference proteome</keyword>
<dbReference type="AlphaFoldDB" id="A0A8T2WU41"/>
<reference evidence="1" key="1">
    <citation type="journal article" date="2021" name="J. Hered.">
        <title>Genome Assembly of Salicaceae Populus deltoides (Eastern Cottonwood) I-69 Based on Nanopore Sequencing and Hi-C Technologies.</title>
        <authorList>
            <person name="Bai S."/>
            <person name="Wu H."/>
            <person name="Zhang J."/>
            <person name="Pan Z."/>
            <person name="Zhao W."/>
            <person name="Li Z."/>
            <person name="Tong C."/>
        </authorList>
    </citation>
    <scope>NUCLEOTIDE SEQUENCE</scope>
    <source>
        <tissue evidence="1">Leaf</tissue>
    </source>
</reference>
<comment type="caution">
    <text evidence="1">The sequence shown here is derived from an EMBL/GenBank/DDBJ whole genome shotgun (WGS) entry which is preliminary data.</text>
</comment>
<organism evidence="1 2">
    <name type="scientific">Populus deltoides</name>
    <name type="common">Eastern poplar</name>
    <name type="synonym">Eastern cottonwood</name>
    <dbReference type="NCBI Taxonomy" id="3696"/>
    <lineage>
        <taxon>Eukaryota</taxon>
        <taxon>Viridiplantae</taxon>
        <taxon>Streptophyta</taxon>
        <taxon>Embryophyta</taxon>
        <taxon>Tracheophyta</taxon>
        <taxon>Spermatophyta</taxon>
        <taxon>Magnoliopsida</taxon>
        <taxon>eudicotyledons</taxon>
        <taxon>Gunneridae</taxon>
        <taxon>Pentapetalae</taxon>
        <taxon>rosids</taxon>
        <taxon>fabids</taxon>
        <taxon>Malpighiales</taxon>
        <taxon>Salicaceae</taxon>
        <taxon>Saliceae</taxon>
        <taxon>Populus</taxon>
    </lineage>
</organism>
<name>A0A8T2WU41_POPDE</name>
<evidence type="ECO:0000313" key="1">
    <source>
        <dbReference type="EMBL" id="KAH8483942.1"/>
    </source>
</evidence>
<gene>
    <name evidence="1" type="ORF">H0E87_028384</name>
</gene>
<sequence length="104" mass="11702">MQFQQLRWESWEYVQPHKLFVTFPAQGHINPALQFARRLVAIAAHIMTFATSTGAEQQMSKTGTYPKGLSFAAFDDGSEHGLRPGDDMEHYFTGLRRVGSKSLA</sequence>
<dbReference type="Proteomes" id="UP000807159">
    <property type="component" value="Chromosome 17"/>
</dbReference>
<accession>A0A8T2WU41</accession>
<proteinExistence type="predicted"/>
<dbReference type="Gene3D" id="3.40.50.2000">
    <property type="entry name" value="Glycogen Phosphorylase B"/>
    <property type="match status" value="1"/>
</dbReference>